<name>A0A2X0N9H6_9BASI</name>
<protein>
    <submittedName>
        <fullName evidence="2">BZ3500_MvSof-1268-A1-R1_Chr10-2g03033 protein</fullName>
    </submittedName>
</protein>
<feature type="compositionally biased region" description="Basic and acidic residues" evidence="1">
    <location>
        <begin position="160"/>
        <end position="176"/>
    </location>
</feature>
<reference evidence="3" key="1">
    <citation type="submission" date="2016-10" db="EMBL/GenBank/DDBJ databases">
        <authorList>
            <person name="Jeantristanb JTB J.-T."/>
            <person name="Ricardo R."/>
        </authorList>
    </citation>
    <scope>NUCLEOTIDE SEQUENCE [LARGE SCALE GENOMIC DNA]</scope>
</reference>
<keyword evidence="3" id="KW-1185">Reference proteome</keyword>
<evidence type="ECO:0000313" key="2">
    <source>
        <dbReference type="EMBL" id="SDA01966.1"/>
    </source>
</evidence>
<accession>A0A2X0N9H6</accession>
<gene>
    <name evidence="2" type="ORF">BZ3500_MVSOF-1268-A1-R1_CHR10-2G03033</name>
</gene>
<organism evidence="2 3">
    <name type="scientific">Microbotryum saponariae</name>
    <dbReference type="NCBI Taxonomy" id="289078"/>
    <lineage>
        <taxon>Eukaryota</taxon>
        <taxon>Fungi</taxon>
        <taxon>Dikarya</taxon>
        <taxon>Basidiomycota</taxon>
        <taxon>Pucciniomycotina</taxon>
        <taxon>Microbotryomycetes</taxon>
        <taxon>Microbotryales</taxon>
        <taxon>Microbotryaceae</taxon>
        <taxon>Microbotryum</taxon>
    </lineage>
</organism>
<dbReference type="Proteomes" id="UP000249723">
    <property type="component" value="Unassembled WGS sequence"/>
</dbReference>
<evidence type="ECO:0000313" key="3">
    <source>
        <dbReference type="Proteomes" id="UP000249723"/>
    </source>
</evidence>
<dbReference type="EMBL" id="FMWP01000117">
    <property type="protein sequence ID" value="SDA01966.1"/>
    <property type="molecule type" value="Genomic_DNA"/>
</dbReference>
<sequence length="225" mass="25870">MISKRKYDSSSRQKQRREAEVDEKLRSLNISLCQYLQWYFNPDTTALQVLTHRPKLFNGHWASFEHVLNLIVEVGRQSSSKGRDRINTSKPTYVPSHEITPGRLTSDCIDEGLDKIADDNQFLFGRIQNLLSRCADTAWREPIDGVVANRTAQDEVMEDTDGHGVQEHGTESQHRREQHLLFLSRTLMGQLAYTCNRRCNAMQHRNGFFALACGASERLTTFLQE</sequence>
<feature type="region of interest" description="Disordered" evidence="1">
    <location>
        <begin position="153"/>
        <end position="176"/>
    </location>
</feature>
<feature type="region of interest" description="Disordered" evidence="1">
    <location>
        <begin position="1"/>
        <end position="20"/>
    </location>
</feature>
<dbReference type="AlphaFoldDB" id="A0A2X0N9H6"/>
<proteinExistence type="predicted"/>
<evidence type="ECO:0000256" key="1">
    <source>
        <dbReference type="SAM" id="MobiDB-lite"/>
    </source>
</evidence>